<comment type="caution">
    <text evidence="2">The sequence shown here is derived from an EMBL/GenBank/DDBJ whole genome shotgun (WGS) entry which is preliminary data.</text>
</comment>
<dbReference type="Pfam" id="PF06985">
    <property type="entry name" value="HET"/>
    <property type="match status" value="1"/>
</dbReference>
<dbReference type="Proteomes" id="UP001583177">
    <property type="component" value="Unassembled WGS sequence"/>
</dbReference>
<dbReference type="PANTHER" id="PTHR24148">
    <property type="entry name" value="ANKYRIN REPEAT DOMAIN-CONTAINING PROTEIN 39 HOMOLOG-RELATED"/>
    <property type="match status" value="1"/>
</dbReference>
<evidence type="ECO:0000259" key="1">
    <source>
        <dbReference type="Pfam" id="PF06985"/>
    </source>
</evidence>
<feature type="domain" description="Heterokaryon incompatibility" evidence="1">
    <location>
        <begin position="210"/>
        <end position="365"/>
    </location>
</feature>
<dbReference type="Pfam" id="PF26639">
    <property type="entry name" value="Het-6_barrel"/>
    <property type="match status" value="1"/>
</dbReference>
<reference evidence="2 3" key="1">
    <citation type="journal article" date="2024" name="IMA Fungus">
        <title>IMA Genome - F19 : A genome assembly and annotation guide to empower mycologists, including annotated draft genome sequences of Ceratocystis pirilliformis, Diaporthe australafricana, Fusarium ophioides, Paecilomyces lecythidis, and Sporothrix stenoceras.</title>
        <authorList>
            <person name="Aylward J."/>
            <person name="Wilson A.M."/>
            <person name="Visagie C.M."/>
            <person name="Spraker J."/>
            <person name="Barnes I."/>
            <person name="Buitendag C."/>
            <person name="Ceriani C."/>
            <person name="Del Mar Angel L."/>
            <person name="du Plessis D."/>
            <person name="Fuchs T."/>
            <person name="Gasser K."/>
            <person name="Kramer D."/>
            <person name="Li W."/>
            <person name="Munsamy K."/>
            <person name="Piso A."/>
            <person name="Price J.L."/>
            <person name="Sonnekus B."/>
            <person name="Thomas C."/>
            <person name="van der Nest A."/>
            <person name="van Dijk A."/>
            <person name="van Heerden A."/>
            <person name="van Vuuren N."/>
            <person name="Yilmaz N."/>
            <person name="Duong T.A."/>
            <person name="van der Merwe N.A."/>
            <person name="Wingfield M.J."/>
            <person name="Wingfield B.D."/>
        </authorList>
    </citation>
    <scope>NUCLEOTIDE SEQUENCE [LARGE SCALE GENOMIC DNA]</scope>
    <source>
        <strain evidence="2 3">CMW 18300</strain>
    </source>
</reference>
<proteinExistence type="predicted"/>
<dbReference type="EMBL" id="JAWRVE010000306">
    <property type="protein sequence ID" value="KAL1845543.1"/>
    <property type="molecule type" value="Genomic_DNA"/>
</dbReference>
<dbReference type="InterPro" id="IPR010730">
    <property type="entry name" value="HET"/>
</dbReference>
<organism evidence="2 3">
    <name type="scientific">Diaporthe australafricana</name>
    <dbReference type="NCBI Taxonomy" id="127596"/>
    <lineage>
        <taxon>Eukaryota</taxon>
        <taxon>Fungi</taxon>
        <taxon>Dikarya</taxon>
        <taxon>Ascomycota</taxon>
        <taxon>Pezizomycotina</taxon>
        <taxon>Sordariomycetes</taxon>
        <taxon>Sordariomycetidae</taxon>
        <taxon>Diaporthales</taxon>
        <taxon>Diaporthaceae</taxon>
        <taxon>Diaporthe</taxon>
    </lineage>
</organism>
<name>A0ABR3VUY0_9PEZI</name>
<accession>A0ABR3VUY0</accession>
<dbReference type="InterPro" id="IPR052895">
    <property type="entry name" value="HetReg/Transcr_Mod"/>
</dbReference>
<evidence type="ECO:0000313" key="3">
    <source>
        <dbReference type="Proteomes" id="UP001583177"/>
    </source>
</evidence>
<gene>
    <name evidence="2" type="ORF">Daus18300_014506</name>
</gene>
<sequence length="755" mass="84475">MPSWAAETRRSELVAVSKHCPGCPYLELEIPPEVRTLTQVIIITISHDQGFSDTQAILGGTYEGSSSYFELTVISPSYHERVPTQQFQHNVNASLRPKRHENVWSLDSLETRDWLASIRGGDTIQLLPRAEFPAWMNYVHYAEIKAAGELATDPLPALVESGTAFGQLYQPLKRDRREIRVVKILSEGFDDIMKVALETISLDNIDRAKYEALSYCWGDATDTRPLAVQTPHAGELIVTVTSTLYDALRRLRPVSGPSRTLWADALCINQLDVEERSHQVSLMKSIYTLAEQVNIWLGRSTEDSRWCFDRIKAVAAAYGQSGDSEAGINTTHDSMAIGGDDMLPFVERWRRCNFPYFRRTWVLQEVANAKSAWAQCGDDIVPWPVIVRLADCIMRAKRGTDLFRYSLMPSVFSRLFPLVGGETAQVTRSSDLKILDVLVAAHDLDATDPRDKIFAMLQFGSETTDTEHLPSAMRPDYSKSVIGVYVDFTRWWIAEHQNLDILSAVHTLKDRGWQKMSSGPDVDLTKICHPTWCFWYGGAASRARSTLALGGSSTFSASGSSAPDLRLLADTSSGSSVLRLAGFRICTIESIGAYTAVDKHGIRRGPSAMRDIFIKIFDAPGLSMQWLWEREDHRPKERSVEVQLGAYFDHLAQHVPRGEREANFPCLSGCFFKARDSHGSASQGLCPHYARVGDIVVILYGGSIPYLLRKVKQQGISGDNHEFVGECYLEGFMDGHAMSRRQEASKEKEEVFSLV</sequence>
<evidence type="ECO:0000313" key="2">
    <source>
        <dbReference type="EMBL" id="KAL1845543.1"/>
    </source>
</evidence>
<dbReference type="PANTHER" id="PTHR24148:SF64">
    <property type="entry name" value="HETEROKARYON INCOMPATIBILITY DOMAIN-CONTAINING PROTEIN"/>
    <property type="match status" value="1"/>
</dbReference>
<keyword evidence="3" id="KW-1185">Reference proteome</keyword>
<protein>
    <recommendedName>
        <fullName evidence="1">Heterokaryon incompatibility domain-containing protein</fullName>
    </recommendedName>
</protein>